<feature type="active site" evidence="11">
    <location>
        <position position="242"/>
    </location>
</feature>
<dbReference type="GO" id="GO:0009037">
    <property type="term" value="F:tyrosine-based site-specific recombinase activity"/>
    <property type="evidence" value="ECO:0007669"/>
    <property type="project" value="UniProtKB-UniRule"/>
</dbReference>
<dbReference type="InterPro" id="IPR023009">
    <property type="entry name" value="Tyrosine_recombinase_XerC/XerD"/>
</dbReference>
<dbReference type="InterPro" id="IPR011931">
    <property type="entry name" value="Recomb_XerC"/>
</dbReference>
<evidence type="ECO:0000256" key="4">
    <source>
        <dbReference type="ARBA" id="ARBA00022490"/>
    </source>
</evidence>
<dbReference type="GO" id="GO:0006313">
    <property type="term" value="P:DNA transposition"/>
    <property type="evidence" value="ECO:0007669"/>
    <property type="project" value="UniProtKB-UniRule"/>
</dbReference>
<evidence type="ECO:0000256" key="7">
    <source>
        <dbReference type="ARBA" id="ARBA00022908"/>
    </source>
</evidence>
<comment type="similarity">
    <text evidence="2 11">Belongs to the 'phage' integrase family. XerC subfamily.</text>
</comment>
<feature type="active site" evidence="11">
    <location>
        <position position="239"/>
    </location>
</feature>
<proteinExistence type="inferred from homology"/>
<evidence type="ECO:0000259" key="13">
    <source>
        <dbReference type="PROSITE" id="PS51900"/>
    </source>
</evidence>
<keyword evidence="6 11" id="KW-0159">Chromosome partition</keyword>
<evidence type="ECO:0000259" key="12">
    <source>
        <dbReference type="PROSITE" id="PS51898"/>
    </source>
</evidence>
<dbReference type="GO" id="GO:0005737">
    <property type="term" value="C:cytoplasm"/>
    <property type="evidence" value="ECO:0007669"/>
    <property type="project" value="UniProtKB-SubCell"/>
</dbReference>
<dbReference type="InterPro" id="IPR002104">
    <property type="entry name" value="Integrase_catalytic"/>
</dbReference>
<keyword evidence="10 11" id="KW-0131">Cell cycle</keyword>
<dbReference type="AlphaFoldDB" id="A0A432W3A0"/>
<name>A0A432W3A0_9GAMM</name>
<evidence type="ECO:0000256" key="2">
    <source>
        <dbReference type="ARBA" id="ARBA00006657"/>
    </source>
</evidence>
<dbReference type="Gene3D" id="1.10.150.130">
    <property type="match status" value="1"/>
</dbReference>
<feature type="active site" description="O-(3'-phospho-DNA)-tyrosine intermediate" evidence="11">
    <location>
        <position position="274"/>
    </location>
</feature>
<evidence type="ECO:0000256" key="9">
    <source>
        <dbReference type="ARBA" id="ARBA00023172"/>
    </source>
</evidence>
<reference evidence="14 15" key="1">
    <citation type="journal article" date="2011" name="Front. Microbiol.">
        <title>Genomic signatures of strain selection and enhancement in Bacillus atrophaeus var. globigii, a historical biowarfare simulant.</title>
        <authorList>
            <person name="Gibbons H.S."/>
            <person name="Broomall S.M."/>
            <person name="McNew L.A."/>
            <person name="Daligault H."/>
            <person name="Chapman C."/>
            <person name="Bruce D."/>
            <person name="Karavis M."/>
            <person name="Krepps M."/>
            <person name="McGregor P.A."/>
            <person name="Hong C."/>
            <person name="Park K.H."/>
            <person name="Akmal A."/>
            <person name="Feldman A."/>
            <person name="Lin J.S."/>
            <person name="Chang W.E."/>
            <person name="Higgs B.W."/>
            <person name="Demirev P."/>
            <person name="Lindquist J."/>
            <person name="Liem A."/>
            <person name="Fochler E."/>
            <person name="Read T.D."/>
            <person name="Tapia R."/>
            <person name="Johnson S."/>
            <person name="Bishop-Lilly K.A."/>
            <person name="Detter C."/>
            <person name="Han C."/>
            <person name="Sozhamannan S."/>
            <person name="Rosenzweig C.N."/>
            <person name="Skowronski E.W."/>
        </authorList>
    </citation>
    <scope>NUCLEOTIDE SEQUENCE [LARGE SCALE GENOMIC DNA]</scope>
    <source>
        <strain evidence="14 15">MLST1</strain>
    </source>
</reference>
<evidence type="ECO:0000256" key="5">
    <source>
        <dbReference type="ARBA" id="ARBA00022618"/>
    </source>
</evidence>
<dbReference type="RefSeq" id="WP_126804260.1">
    <property type="nucleotide sequence ID" value="NZ_PIPL01000003.1"/>
</dbReference>
<sequence>MALQQAVDNFINYLAGSRGYSLHTQSSYRRQLELISAALAEQQLSEWKDLKPKTVEALMISWRRQQVGLPSIKQRLAALRSFCDYLLQRHILTSNPARLVQAPKSARTLPKNMDVDAVSYLLDEEPADGMALRDRCMFELIYSCGLRLAELVGLNIQDIGGSRELRITGKGGRTRIVPYGKEAAKWLKLWIKERSNWPGAHLEALFLSQHGRRLSPRSVQLRLKKWGLQRGVFDNLHPHKLRHSFASHVLESSGDLRAVQELLGHANLSTTQIYTHLDFQHLAKVYDNAHPRAKKK</sequence>
<dbReference type="CDD" id="cd00798">
    <property type="entry name" value="INT_XerDC_C"/>
    <property type="match status" value="1"/>
</dbReference>
<keyword evidence="4 11" id="KW-0963">Cytoplasm</keyword>
<dbReference type="EMBL" id="PIPL01000003">
    <property type="protein sequence ID" value="RUO23840.1"/>
    <property type="molecule type" value="Genomic_DNA"/>
</dbReference>
<evidence type="ECO:0000256" key="6">
    <source>
        <dbReference type="ARBA" id="ARBA00022829"/>
    </source>
</evidence>
<feature type="active site" evidence="11">
    <location>
        <position position="170"/>
    </location>
</feature>
<dbReference type="HAMAP" id="MF_01808">
    <property type="entry name" value="Recomb_XerC_XerD"/>
    <property type="match status" value="1"/>
</dbReference>
<dbReference type="Proteomes" id="UP000288293">
    <property type="component" value="Unassembled WGS sequence"/>
</dbReference>
<dbReference type="InterPro" id="IPR050090">
    <property type="entry name" value="Tyrosine_recombinase_XerCD"/>
</dbReference>
<keyword evidence="8 11" id="KW-0238">DNA-binding</keyword>
<keyword evidence="5 11" id="KW-0132">Cell division</keyword>
<feature type="active site" evidence="11">
    <location>
        <position position="265"/>
    </location>
</feature>
<dbReference type="PANTHER" id="PTHR30349:SF81">
    <property type="entry name" value="TYROSINE RECOMBINASE XERC"/>
    <property type="match status" value="1"/>
</dbReference>
<dbReference type="OrthoDB" id="9801717at2"/>
<evidence type="ECO:0000256" key="8">
    <source>
        <dbReference type="ARBA" id="ARBA00023125"/>
    </source>
</evidence>
<evidence type="ECO:0000256" key="3">
    <source>
        <dbReference type="ARBA" id="ARBA00015804"/>
    </source>
</evidence>
<dbReference type="InterPro" id="IPR044068">
    <property type="entry name" value="CB"/>
</dbReference>
<accession>A0A432W3A0</accession>
<evidence type="ECO:0000313" key="14">
    <source>
        <dbReference type="EMBL" id="RUO23840.1"/>
    </source>
</evidence>
<dbReference type="Gene3D" id="1.10.443.10">
    <property type="entry name" value="Intergrase catalytic core"/>
    <property type="match status" value="1"/>
</dbReference>
<dbReference type="InterPro" id="IPR010998">
    <property type="entry name" value="Integrase_recombinase_N"/>
</dbReference>
<dbReference type="PANTHER" id="PTHR30349">
    <property type="entry name" value="PHAGE INTEGRASE-RELATED"/>
    <property type="match status" value="1"/>
</dbReference>
<comment type="caution">
    <text evidence="14">The sequence shown here is derived from an EMBL/GenBank/DDBJ whole genome shotgun (WGS) entry which is preliminary data.</text>
</comment>
<feature type="domain" description="Tyr recombinase" evidence="12">
    <location>
        <begin position="108"/>
        <end position="287"/>
    </location>
</feature>
<keyword evidence="9 11" id="KW-0233">DNA recombination</keyword>
<feature type="active site" evidence="11">
    <location>
        <position position="147"/>
    </location>
</feature>
<organism evidence="14 15">
    <name type="scientific">Aliidiomarina minuta</name>
    <dbReference type="NCBI Taxonomy" id="880057"/>
    <lineage>
        <taxon>Bacteria</taxon>
        <taxon>Pseudomonadati</taxon>
        <taxon>Pseudomonadota</taxon>
        <taxon>Gammaproteobacteria</taxon>
        <taxon>Alteromonadales</taxon>
        <taxon>Idiomarinaceae</taxon>
        <taxon>Aliidiomarina</taxon>
    </lineage>
</organism>
<dbReference type="PROSITE" id="PS51898">
    <property type="entry name" value="TYR_RECOMBINASE"/>
    <property type="match status" value="1"/>
</dbReference>
<dbReference type="NCBIfam" id="TIGR02224">
    <property type="entry name" value="recomb_XerC"/>
    <property type="match status" value="1"/>
</dbReference>
<dbReference type="SUPFAM" id="SSF56349">
    <property type="entry name" value="DNA breaking-rejoining enzymes"/>
    <property type="match status" value="1"/>
</dbReference>
<dbReference type="Pfam" id="PF00589">
    <property type="entry name" value="Phage_integrase"/>
    <property type="match status" value="1"/>
</dbReference>
<evidence type="ECO:0000256" key="1">
    <source>
        <dbReference type="ARBA" id="ARBA00004496"/>
    </source>
</evidence>
<dbReference type="PROSITE" id="PS51900">
    <property type="entry name" value="CB"/>
    <property type="match status" value="1"/>
</dbReference>
<evidence type="ECO:0000256" key="10">
    <source>
        <dbReference type="ARBA" id="ARBA00023306"/>
    </source>
</evidence>
<keyword evidence="7 11" id="KW-0229">DNA integration</keyword>
<dbReference type="GO" id="GO:0051301">
    <property type="term" value="P:cell division"/>
    <property type="evidence" value="ECO:0007669"/>
    <property type="project" value="UniProtKB-UniRule"/>
</dbReference>
<gene>
    <name evidence="11 14" type="primary">xerC</name>
    <name evidence="14" type="ORF">CWE09_11845</name>
</gene>
<dbReference type="Pfam" id="PF02899">
    <property type="entry name" value="Phage_int_SAM_1"/>
    <property type="match status" value="1"/>
</dbReference>
<evidence type="ECO:0000313" key="15">
    <source>
        <dbReference type="Proteomes" id="UP000288293"/>
    </source>
</evidence>
<feature type="domain" description="Core-binding (CB)" evidence="13">
    <location>
        <begin position="1"/>
        <end position="87"/>
    </location>
</feature>
<dbReference type="GO" id="GO:0007059">
    <property type="term" value="P:chromosome segregation"/>
    <property type="evidence" value="ECO:0007669"/>
    <property type="project" value="UniProtKB-UniRule"/>
</dbReference>
<protein>
    <recommendedName>
        <fullName evidence="3 11">Tyrosine recombinase XerC</fullName>
    </recommendedName>
</protein>
<comment type="subunit">
    <text evidence="11">Forms a cyclic heterotetrameric complex composed of two molecules of XerC and two molecules of XerD.</text>
</comment>
<evidence type="ECO:0000256" key="11">
    <source>
        <dbReference type="HAMAP-Rule" id="MF_01808"/>
    </source>
</evidence>
<dbReference type="InterPro" id="IPR011010">
    <property type="entry name" value="DNA_brk_join_enz"/>
</dbReference>
<dbReference type="GO" id="GO:0003677">
    <property type="term" value="F:DNA binding"/>
    <property type="evidence" value="ECO:0007669"/>
    <property type="project" value="UniProtKB-UniRule"/>
</dbReference>
<keyword evidence="15" id="KW-1185">Reference proteome</keyword>
<dbReference type="InterPro" id="IPR004107">
    <property type="entry name" value="Integrase_SAM-like_N"/>
</dbReference>
<dbReference type="InterPro" id="IPR013762">
    <property type="entry name" value="Integrase-like_cat_sf"/>
</dbReference>
<comment type="function">
    <text evidence="11">Site-specific tyrosine recombinase, which acts by catalyzing the cutting and rejoining of the recombining DNA molecules. The XerC-XerD complex is essential to convert dimers of the bacterial chromosome into monomers to permit their segregation at cell division. It also contributes to the segregational stability of plasmids.</text>
</comment>
<comment type="subcellular location">
    <subcellularLocation>
        <location evidence="1 11">Cytoplasm</location>
    </subcellularLocation>
</comment>